<dbReference type="Proteomes" id="UP000192223">
    <property type="component" value="Unplaced"/>
</dbReference>
<keyword evidence="3" id="KW-1185">Reference proteome</keyword>
<evidence type="ECO:0000256" key="1">
    <source>
        <dbReference type="SAM" id="Coils"/>
    </source>
</evidence>
<accession>A0A1W4X669</accession>
<feature type="compositionally biased region" description="Basic and acidic residues" evidence="2">
    <location>
        <begin position="1577"/>
        <end position="1591"/>
    </location>
</feature>
<dbReference type="InParanoid" id="A0A1W4X669"/>
<gene>
    <name evidence="4" type="primary">LOC108738765</name>
</gene>
<evidence type="ECO:0000313" key="4">
    <source>
        <dbReference type="RefSeq" id="XP_018327878.1"/>
    </source>
</evidence>
<keyword evidence="1" id="KW-0175">Coiled coil</keyword>
<dbReference type="GeneID" id="108738765"/>
<dbReference type="KEGG" id="apln:108738765"/>
<evidence type="ECO:0000256" key="2">
    <source>
        <dbReference type="SAM" id="MobiDB-lite"/>
    </source>
</evidence>
<reference evidence="4" key="1">
    <citation type="submission" date="2025-08" db="UniProtKB">
        <authorList>
            <consortium name="RefSeq"/>
        </authorList>
    </citation>
    <scope>IDENTIFICATION</scope>
    <source>
        <tissue evidence="4">Entire body</tissue>
    </source>
</reference>
<organism evidence="3 4">
    <name type="scientific">Agrilus planipennis</name>
    <name type="common">Emerald ash borer</name>
    <name type="synonym">Agrilus marcopoli</name>
    <dbReference type="NCBI Taxonomy" id="224129"/>
    <lineage>
        <taxon>Eukaryota</taxon>
        <taxon>Metazoa</taxon>
        <taxon>Ecdysozoa</taxon>
        <taxon>Arthropoda</taxon>
        <taxon>Hexapoda</taxon>
        <taxon>Insecta</taxon>
        <taxon>Pterygota</taxon>
        <taxon>Neoptera</taxon>
        <taxon>Endopterygota</taxon>
        <taxon>Coleoptera</taxon>
        <taxon>Polyphaga</taxon>
        <taxon>Elateriformia</taxon>
        <taxon>Buprestoidea</taxon>
        <taxon>Buprestidae</taxon>
        <taxon>Agrilinae</taxon>
        <taxon>Agrilus</taxon>
    </lineage>
</organism>
<sequence>MDHSSNQWSYFNRLHPKFHDKTHEKAFQKKISLLPSTSGPCSCPNYRPLDSKQRRNYHSYFNEVYECKAGSKRTAPQVRTDSATCANVSSRKRKSYHDKRFHNERDARFIKATAARLIKRLNDPQLITVPENELLMKKRILEKTKELLQLIEFRQSYHKHLIEFKRLVRKLTKWITLIMECTEHNYSELSKRDSDIAKRRNMPLNIFESYEDESDSDNSESTTRIQSFKYWFEKTCRSKKRIKTKRNALPKGLEVKCTSVFSMMEKWPLEKKHSIQKETKSIQWLGMSDKCTQLYCKRKSSKKRCHQKTNVQLQTAKRNLVDNERHFDSLNQTTSTVMRSECDLPTVSVANCIPLLCKTPKDPFAFYLPLKNTPKVLNTQLYLSESARDLTSQEDETFNEPKVTINLRQRSPTETYSDDEFCNDNKKDSKETLSIESKGVETAFPNILSSSTSYQSIANRERRKQNRKSLAIKNIFSTDFFDGNSTDNETVYCGFEINELCNKRSSCLTNTTSENDSVINSKKVRKFSRLPKPRTSTEPCEVKFKFNRNVCTFSVNYNPSKVLSNLESASDQSQLNNGGLQTTETEKNQLNNEGENINEIGNIVTTKQSQLNNETAKIGETEENLAAKQNQLNNEEEKINEIGNIVTTRQCQLSSQRVEISKIEKKLTTRQSQLNNERVEISEIRKIGSTRQNQLNNETTKIGESEKNLATRQNQLNNEGEKINEIGNIATTRQSQLSNDVVEISDFEKILTARQSQLNNEGVEIGEIEKYSATRQNQLNNERIEVSEIKKIATTRQNQLNNEEEKISEIGNIVTTRQSQLSSERVEISKIEKKLTTRQSQLNNERVEISEIRKIGTTRQNQLNNEGMNISEIEKKLTTDQSELKNERVGINEIRKNSTTRQNQLNNEGAQIAKIEEICTTGQCELNNEGAEITEIRKISTTRQNQLNNKETEIAEIEDTLTTRQNQLNNEGAEVSKIEEILTTEQSELKNEGVEITEIREITTTRQNRLNNEEAEIAEIEETLTTNQRQLNNEGKEVSEIKEILNTNQSQLNNEGVETSEIRKICTTRQDQLDNEVSNEAEVSKIEETLTADQIELNNEGVDISKIELITTNQSQLNNEGKQISETTGQNPPLKNIGEVSNKPMLQSDSLTNTNLLNTTLQKCDDTNNLSKIQSGSLSENNMVNTCTNNEEAANKNDLLSKSEPTNRIRSKKKWKNTLIPDAMKRKSKYINKINRAASFSKHKKSQLENKTHKINENTVSDLPKIENCNNMHQKVVDTQPEKGDTLKKLDDSVSDPETKINQSTIQRDIIESSETIEEILNVIPTNIVCLSPNSSDAQNNKNFDSINSSNNTAVAIDVANSKNLSCNDIKESEMTENNNMNCRELKSLNKDASISNVTTNNTSSLKNKQIIESKTILSKLTKNRDNKTNQKPSENSKSVKKICEPNLKGIYITKKLPEKETCPSSEKSKTGISRIPKWRSMTLPPVSKRNNATINKNKLENTRPKTEPNPRTSKIVDQAAQTIATEIVKTIEIKDAAENTDIINNQIKRRNVNNNKVIKVSKINAKKRPTVCEEDTTAKRPRTDSDERRFPSTALTKPTISSMNKQTSRYGTTIDNKFHINSQKRKGKGPVKILAFSRKSFASKKNSINRERPIDIVSPKQRRGKFEAEPYKGLGNEEKKTTFQSENIFQQFRNVLCARRSRKQGLLRMPVVERKTNVPRETAATDENKKTTHDLTAEKPDSKINETNVLNNFQNKSSKINLINPKGYCDSATQSICPINRHVKRIRQPFSKFYYPLWYTIKRRKFKGKERKRDSKIRSLTTISSKDLPSVGQANSSHSTIYQKTHSSKENLALPNNKLGDKFSCDCIKIDKSEKEINKIKDIKLSDNSESEYVDEALESDDKETSDVTQGAKNRHKLKQHEISTDNGLLTKALEELKRYIESMVTKGLDERQRKTNEPKHTNEEQLLEINSDEMFKKALNTLHNSERKYIKVNIEDQSSITDGYTTSLSSFSKSQSQTTLSITGSYKSLNNTERDNEFKLSFSSEKVRELIKKSCRTVSRIPVPLNTRRSNSEQNLRVICPNRFSKVSSSSTHSISSACAKHNPSMMCCNQLDTCSVFLFEVARHSREWSKWVRQIFSGINKFTSFVKEMKDDDAKLDEFYLNEWRDFTAMVDKMLASWRQYSREVKKVTEHAIRKFKRIDDRCCPKCLEDGIISDRTMMREVAKKLIDAITTAELWRTWLDDIMKQASLLVDIQPSHKHQLNVVDYSKHTYDDMVQTFSQIAFCIGEASRVIQKIDISELNK</sequence>
<protein>
    <submittedName>
        <fullName evidence="4">Sporulation-specific protein 15-like isoform X1</fullName>
    </submittedName>
</protein>
<proteinExistence type="predicted"/>
<dbReference type="RefSeq" id="XP_018327878.1">
    <property type="nucleotide sequence ID" value="XM_018472376.2"/>
</dbReference>
<feature type="region of interest" description="Disordered" evidence="2">
    <location>
        <begin position="1572"/>
        <end position="1594"/>
    </location>
</feature>
<feature type="coiled-coil region" evidence="1">
    <location>
        <begin position="580"/>
        <end position="645"/>
    </location>
</feature>
<name>A0A1W4X669_AGRPL</name>
<feature type="compositionally biased region" description="Acidic residues" evidence="2">
    <location>
        <begin position="1895"/>
        <end position="1905"/>
    </location>
</feature>
<feature type="region of interest" description="Disordered" evidence="2">
    <location>
        <begin position="1422"/>
        <end position="1441"/>
    </location>
</feature>
<evidence type="ECO:0000313" key="3">
    <source>
        <dbReference type="Proteomes" id="UP000192223"/>
    </source>
</evidence>
<feature type="region of interest" description="Disordered" evidence="2">
    <location>
        <begin position="1895"/>
        <end position="1920"/>
    </location>
</feature>